<dbReference type="InterPro" id="IPR001638">
    <property type="entry name" value="Solute-binding_3/MltF_N"/>
</dbReference>
<dbReference type="PANTHER" id="PTHR35936:SF25">
    <property type="entry name" value="ABC TRANSPORTER SUBSTRATE-BINDING PROTEIN"/>
    <property type="match status" value="1"/>
</dbReference>
<name>A0A418XJ19_9PSED</name>
<comment type="caution">
    <text evidence="5">The sequence shown here is derived from an EMBL/GenBank/DDBJ whole genome shotgun (WGS) entry which is preliminary data.</text>
</comment>
<dbReference type="PANTHER" id="PTHR35936">
    <property type="entry name" value="MEMBRANE-BOUND LYTIC MUREIN TRANSGLYCOSYLASE F"/>
    <property type="match status" value="1"/>
</dbReference>
<dbReference type="Proteomes" id="UP000284021">
    <property type="component" value="Unassembled WGS sequence"/>
</dbReference>
<reference evidence="5 6" key="1">
    <citation type="submission" date="2018-09" db="EMBL/GenBank/DDBJ databases">
        <authorList>
            <person name="Zhu H."/>
        </authorList>
    </citation>
    <scope>NUCLEOTIDE SEQUENCE [LARGE SCALE GENOMIC DNA]</scope>
    <source>
        <strain evidence="5 6">K1S02-6</strain>
    </source>
</reference>
<dbReference type="RefSeq" id="WP_119952754.1">
    <property type="nucleotide sequence ID" value="NZ_QYUR01000002.1"/>
</dbReference>
<sequence>MRPVPRTVLVLLCVLWLLTTGASAETLRLVADVWPPFTDQNLPNGGLATDLVSTALARAGYATEYAQVPWARALHGIGVGSYDVLVNAWFTEERTQVGQFSSPYLVNRVRLLKRKGSPIGFTSLADLQPFNIAVVRGYTYGAEFDSASSLRKIPVLGFASAARMLHAGRVNLTLEDEFVARYYLNREPSSVRDDLEFLPKPLSENNLHILVSLHNPRHAQIVAAFNRAIKAMKTDGSYAALFKRHGM</sequence>
<keyword evidence="6" id="KW-1185">Reference proteome</keyword>
<dbReference type="Gene3D" id="3.40.190.10">
    <property type="entry name" value="Periplasmic binding protein-like II"/>
    <property type="match status" value="2"/>
</dbReference>
<evidence type="ECO:0000259" key="4">
    <source>
        <dbReference type="SMART" id="SM00062"/>
    </source>
</evidence>
<evidence type="ECO:0000256" key="2">
    <source>
        <dbReference type="ARBA" id="ARBA00022729"/>
    </source>
</evidence>
<evidence type="ECO:0000313" key="6">
    <source>
        <dbReference type="Proteomes" id="UP000284021"/>
    </source>
</evidence>
<protein>
    <submittedName>
        <fullName evidence="5">Amino acid ABC transporter substrate-binding protein</fullName>
    </submittedName>
</protein>
<evidence type="ECO:0000256" key="1">
    <source>
        <dbReference type="ARBA" id="ARBA00010333"/>
    </source>
</evidence>
<dbReference type="SUPFAM" id="SSF53850">
    <property type="entry name" value="Periplasmic binding protein-like II"/>
    <property type="match status" value="1"/>
</dbReference>
<keyword evidence="2 3" id="KW-0732">Signal</keyword>
<dbReference type="AlphaFoldDB" id="A0A418XJ19"/>
<gene>
    <name evidence="5" type="ORF">D3879_03805</name>
</gene>
<dbReference type="SMART" id="SM00062">
    <property type="entry name" value="PBPb"/>
    <property type="match status" value="1"/>
</dbReference>
<comment type="similarity">
    <text evidence="1">Belongs to the bacterial solute-binding protein 3 family.</text>
</comment>
<evidence type="ECO:0000313" key="5">
    <source>
        <dbReference type="EMBL" id="RJG12425.1"/>
    </source>
</evidence>
<dbReference type="OrthoDB" id="5562041at2"/>
<feature type="chain" id="PRO_5019561861" evidence="3">
    <location>
        <begin position="25"/>
        <end position="247"/>
    </location>
</feature>
<dbReference type="Pfam" id="PF00497">
    <property type="entry name" value="SBP_bac_3"/>
    <property type="match status" value="1"/>
</dbReference>
<organism evidence="5 6">
    <name type="scientific">Pseudomonas cavernicola</name>
    <dbReference type="NCBI Taxonomy" id="2320866"/>
    <lineage>
        <taxon>Bacteria</taxon>
        <taxon>Pseudomonadati</taxon>
        <taxon>Pseudomonadota</taxon>
        <taxon>Gammaproteobacteria</taxon>
        <taxon>Pseudomonadales</taxon>
        <taxon>Pseudomonadaceae</taxon>
        <taxon>Pseudomonas</taxon>
    </lineage>
</organism>
<feature type="signal peptide" evidence="3">
    <location>
        <begin position="1"/>
        <end position="24"/>
    </location>
</feature>
<feature type="domain" description="Solute-binding protein family 3/N-terminal" evidence="4">
    <location>
        <begin position="26"/>
        <end position="247"/>
    </location>
</feature>
<dbReference type="EMBL" id="QYUR01000002">
    <property type="protein sequence ID" value="RJG12425.1"/>
    <property type="molecule type" value="Genomic_DNA"/>
</dbReference>
<accession>A0A418XJ19</accession>
<evidence type="ECO:0000256" key="3">
    <source>
        <dbReference type="SAM" id="SignalP"/>
    </source>
</evidence>
<proteinExistence type="inferred from homology"/>